<protein>
    <submittedName>
        <fullName evidence="1">Uncharacterized protein</fullName>
    </submittedName>
</protein>
<organism evidence="1 2">
    <name type="scientific">Micavibrio aeruginosavorus EPB</name>
    <dbReference type="NCBI Taxonomy" id="349215"/>
    <lineage>
        <taxon>Bacteria</taxon>
        <taxon>Pseudomonadati</taxon>
        <taxon>Bdellovibrionota</taxon>
        <taxon>Bdellovibrionia</taxon>
        <taxon>Bdellovibrionales</taxon>
        <taxon>Pseudobdellovibrionaceae</taxon>
        <taxon>Micavibrio</taxon>
    </lineage>
</organism>
<reference evidence="1 2" key="1">
    <citation type="journal article" date="2013" name="ISME J.">
        <title>By their genes ye shall know them: genomic signatures of predatory bacteria.</title>
        <authorList>
            <person name="Pasternak Z."/>
            <person name="Pietrokovski S."/>
            <person name="Rotem O."/>
            <person name="Gophna U."/>
            <person name="Lurie-Weinberger M.N."/>
            <person name="Jurkevitch E."/>
        </authorList>
    </citation>
    <scope>NUCLEOTIDE SEQUENCE [LARGE SCALE GENOMIC DNA]</scope>
    <source>
        <strain evidence="1">EPB</strain>
    </source>
</reference>
<dbReference type="Proteomes" id="UP000011932">
    <property type="component" value="Chromosome"/>
</dbReference>
<accession>M4VZ92</accession>
<dbReference type="KEGG" id="man:A11S_1681"/>
<evidence type="ECO:0000313" key="2">
    <source>
        <dbReference type="Proteomes" id="UP000011932"/>
    </source>
</evidence>
<sequence length="171" mass="18816">MPTHSASTDDLFDSLPNASILQKLDAKCPGAKLAVLDRAEKIQKARHAAESDALTSPKLPLKKRITDIFKSIARGFSEGMLMYPGPHYGPEYSGRATQDRMEAYERLRTRNVIEAIRGDIANVADDLRAAIRAEMVSRKVTVKDLGLTRAEVVDLHLVVAKPAPKNGPELR</sequence>
<dbReference type="STRING" id="349215.A11S_1681"/>
<evidence type="ECO:0000313" key="1">
    <source>
        <dbReference type="EMBL" id="AGH98484.1"/>
    </source>
</evidence>
<gene>
    <name evidence="1" type="ORF">A11S_1681</name>
</gene>
<proteinExistence type="predicted"/>
<dbReference type="AlphaFoldDB" id="M4VZ92"/>
<dbReference type="EMBL" id="CP003538">
    <property type="protein sequence ID" value="AGH98484.1"/>
    <property type="molecule type" value="Genomic_DNA"/>
</dbReference>
<dbReference type="HOGENOM" id="CLU_1584585_0_0_5"/>
<dbReference type="OrthoDB" id="9824879at2"/>
<dbReference type="RefSeq" id="WP_015468015.1">
    <property type="nucleotide sequence ID" value="NC_020812.1"/>
</dbReference>
<name>M4VZ92_9BACT</name>